<organism evidence="1 2">
    <name type="scientific">Tanacetum coccineum</name>
    <dbReference type="NCBI Taxonomy" id="301880"/>
    <lineage>
        <taxon>Eukaryota</taxon>
        <taxon>Viridiplantae</taxon>
        <taxon>Streptophyta</taxon>
        <taxon>Embryophyta</taxon>
        <taxon>Tracheophyta</taxon>
        <taxon>Spermatophyta</taxon>
        <taxon>Magnoliopsida</taxon>
        <taxon>eudicotyledons</taxon>
        <taxon>Gunneridae</taxon>
        <taxon>Pentapetalae</taxon>
        <taxon>asterids</taxon>
        <taxon>campanulids</taxon>
        <taxon>Asterales</taxon>
        <taxon>Asteraceae</taxon>
        <taxon>Asteroideae</taxon>
        <taxon>Anthemideae</taxon>
        <taxon>Anthemidinae</taxon>
        <taxon>Tanacetum</taxon>
    </lineage>
</organism>
<comment type="caution">
    <text evidence="1">The sequence shown here is derived from an EMBL/GenBank/DDBJ whole genome shotgun (WGS) entry which is preliminary data.</text>
</comment>
<dbReference type="EMBL" id="BQNB010018867">
    <property type="protein sequence ID" value="GJT79100.1"/>
    <property type="molecule type" value="Genomic_DNA"/>
</dbReference>
<accession>A0ABQ5GTZ7</accession>
<keyword evidence="2" id="KW-1185">Reference proteome</keyword>
<name>A0ABQ5GTZ7_9ASTR</name>
<protein>
    <submittedName>
        <fullName evidence="1">Uncharacterized protein</fullName>
    </submittedName>
</protein>
<dbReference type="Proteomes" id="UP001151760">
    <property type="component" value="Unassembled WGS sequence"/>
</dbReference>
<reference evidence="1" key="1">
    <citation type="journal article" date="2022" name="Int. J. Mol. Sci.">
        <title>Draft Genome of Tanacetum Coccineum: Genomic Comparison of Closely Related Tanacetum-Family Plants.</title>
        <authorList>
            <person name="Yamashiro T."/>
            <person name="Shiraishi A."/>
            <person name="Nakayama K."/>
            <person name="Satake H."/>
        </authorList>
    </citation>
    <scope>NUCLEOTIDE SEQUENCE</scope>
</reference>
<gene>
    <name evidence="1" type="ORF">Tco_1045825</name>
</gene>
<evidence type="ECO:0000313" key="2">
    <source>
        <dbReference type="Proteomes" id="UP001151760"/>
    </source>
</evidence>
<sequence length="293" mass="35320">MDQYTRNALRDYWKREDDEEVITDNELSNPRNDNLIEENEIAQIFRIDTAIFHLETPLCEAFKEFNYLTQIDVDPWNDDEVWTELINNICHECNLLHFKNETAKWTTCNWKEDGYCNTGELPDSFEKAIQFAIKTMNEGESSNDAWSHDSPIDEWKDYEHTTYNNVCQIGMDRNKTRDNKGWFDEHKLMKDVDDDINDLKDYLIQKDPPYQVNEEEEKYKERRCKQLGIPYVKPTCKSEKFEVVIYSFRPEEEYVAIKEYEYDIWVRTEENMSHVYQDIFHKKDEGWSVTRTK</sequence>
<reference evidence="1" key="2">
    <citation type="submission" date="2022-01" db="EMBL/GenBank/DDBJ databases">
        <authorList>
            <person name="Yamashiro T."/>
            <person name="Shiraishi A."/>
            <person name="Satake H."/>
            <person name="Nakayama K."/>
        </authorList>
    </citation>
    <scope>NUCLEOTIDE SEQUENCE</scope>
</reference>
<proteinExistence type="predicted"/>
<evidence type="ECO:0000313" key="1">
    <source>
        <dbReference type="EMBL" id="GJT79100.1"/>
    </source>
</evidence>